<dbReference type="EMBL" id="DXFX01000010">
    <property type="protein sequence ID" value="HIX07029.1"/>
    <property type="molecule type" value="Genomic_DNA"/>
</dbReference>
<evidence type="ECO:0000313" key="3">
    <source>
        <dbReference type="Proteomes" id="UP000824204"/>
    </source>
</evidence>
<keyword evidence="1" id="KW-0472">Membrane</keyword>
<evidence type="ECO:0000256" key="1">
    <source>
        <dbReference type="SAM" id="Phobius"/>
    </source>
</evidence>
<proteinExistence type="predicted"/>
<comment type="caution">
    <text evidence="2">The sequence shown here is derived from an EMBL/GenBank/DDBJ whole genome shotgun (WGS) entry which is preliminary data.</text>
</comment>
<dbReference type="Pfam" id="PF06961">
    <property type="entry name" value="DUF1294"/>
    <property type="match status" value="1"/>
</dbReference>
<dbReference type="Proteomes" id="UP000824204">
    <property type="component" value="Unassembled WGS sequence"/>
</dbReference>
<reference evidence="2" key="1">
    <citation type="journal article" date="2021" name="PeerJ">
        <title>Extensive microbial diversity within the chicken gut microbiome revealed by metagenomics and culture.</title>
        <authorList>
            <person name="Gilroy R."/>
            <person name="Ravi A."/>
            <person name="Getino M."/>
            <person name="Pursley I."/>
            <person name="Horton D.L."/>
            <person name="Alikhan N.F."/>
            <person name="Baker D."/>
            <person name="Gharbi K."/>
            <person name="Hall N."/>
            <person name="Watson M."/>
            <person name="Adriaenssens E.M."/>
            <person name="Foster-Nyarko E."/>
            <person name="Jarju S."/>
            <person name="Secka A."/>
            <person name="Antonio M."/>
            <person name="Oren A."/>
            <person name="Chaudhuri R.R."/>
            <person name="La Ragione R."/>
            <person name="Hildebrand F."/>
            <person name="Pallen M.J."/>
        </authorList>
    </citation>
    <scope>NUCLEOTIDE SEQUENCE</scope>
    <source>
        <strain evidence="2">811</strain>
    </source>
</reference>
<dbReference type="InterPro" id="IPR010718">
    <property type="entry name" value="DUF1294"/>
</dbReference>
<organism evidence="2 3">
    <name type="scientific">Candidatus Borkfalkia faecipullorum</name>
    <dbReference type="NCBI Taxonomy" id="2838510"/>
    <lineage>
        <taxon>Bacteria</taxon>
        <taxon>Bacillati</taxon>
        <taxon>Bacillota</taxon>
        <taxon>Clostridia</taxon>
        <taxon>Christensenellales</taxon>
        <taxon>Christensenellaceae</taxon>
        <taxon>Candidatus Borkfalkia</taxon>
    </lineage>
</organism>
<keyword evidence="1" id="KW-0812">Transmembrane</keyword>
<sequence length="90" mass="10146">MYLILVCALFSAISLVSFCLYGADKSKAKRGKWRIPERVLLCFSFFGGAVGGLLGMLLFRHKTKHWYFWAVNLIGLIWQAAAVVLIALYC</sequence>
<feature type="transmembrane region" description="Helical" evidence="1">
    <location>
        <begin position="38"/>
        <end position="59"/>
    </location>
</feature>
<dbReference type="AlphaFoldDB" id="A0A9D2AES1"/>
<protein>
    <submittedName>
        <fullName evidence="2">DUF1294 domain-containing protein</fullName>
    </submittedName>
</protein>
<accession>A0A9D2AES1</accession>
<keyword evidence="1" id="KW-1133">Transmembrane helix</keyword>
<reference evidence="2" key="2">
    <citation type="submission" date="2021-04" db="EMBL/GenBank/DDBJ databases">
        <authorList>
            <person name="Gilroy R."/>
        </authorList>
    </citation>
    <scope>NUCLEOTIDE SEQUENCE</scope>
    <source>
        <strain evidence="2">811</strain>
    </source>
</reference>
<feature type="transmembrane region" description="Helical" evidence="1">
    <location>
        <begin position="66"/>
        <end position="89"/>
    </location>
</feature>
<evidence type="ECO:0000313" key="2">
    <source>
        <dbReference type="EMBL" id="HIX07029.1"/>
    </source>
</evidence>
<name>A0A9D2AES1_9FIRM</name>
<gene>
    <name evidence="2" type="ORF">H9741_00970</name>
</gene>